<name>A0ABP0F4N9_CLALP</name>
<gene>
    <name evidence="3" type="ORF">CVLEPA_LOCUS4354</name>
</gene>
<dbReference type="InterPro" id="IPR042481">
    <property type="entry name" value="CCDC57"/>
</dbReference>
<feature type="region of interest" description="Disordered" evidence="2">
    <location>
        <begin position="834"/>
        <end position="868"/>
    </location>
</feature>
<keyword evidence="4" id="KW-1185">Reference proteome</keyword>
<feature type="coiled-coil region" evidence="1">
    <location>
        <begin position="229"/>
        <end position="281"/>
    </location>
</feature>
<feature type="coiled-coil region" evidence="1">
    <location>
        <begin position="311"/>
        <end position="423"/>
    </location>
</feature>
<feature type="compositionally biased region" description="Basic and acidic residues" evidence="2">
    <location>
        <begin position="851"/>
        <end position="862"/>
    </location>
</feature>
<feature type="compositionally biased region" description="Low complexity" evidence="2">
    <location>
        <begin position="973"/>
        <end position="983"/>
    </location>
</feature>
<feature type="compositionally biased region" description="Low complexity" evidence="2">
    <location>
        <begin position="894"/>
        <end position="906"/>
    </location>
</feature>
<evidence type="ECO:0000256" key="2">
    <source>
        <dbReference type="SAM" id="MobiDB-lite"/>
    </source>
</evidence>
<feature type="region of interest" description="Disordered" evidence="2">
    <location>
        <begin position="949"/>
        <end position="997"/>
    </location>
</feature>
<evidence type="ECO:0008006" key="5">
    <source>
        <dbReference type="Google" id="ProtNLM"/>
    </source>
</evidence>
<dbReference type="PANTHER" id="PTHR46725:SF1">
    <property type="entry name" value="COILED-COIL DOMAIN-CONTAINING PROTEIN 57"/>
    <property type="match status" value="1"/>
</dbReference>
<feature type="coiled-coil region" evidence="1">
    <location>
        <begin position="516"/>
        <end position="543"/>
    </location>
</feature>
<dbReference type="EMBL" id="CAWYQH010000013">
    <property type="protein sequence ID" value="CAK8674678.1"/>
    <property type="molecule type" value="Genomic_DNA"/>
</dbReference>
<evidence type="ECO:0000313" key="3">
    <source>
        <dbReference type="EMBL" id="CAK8674678.1"/>
    </source>
</evidence>
<reference evidence="3 4" key="1">
    <citation type="submission" date="2024-02" db="EMBL/GenBank/DDBJ databases">
        <authorList>
            <person name="Daric V."/>
            <person name="Darras S."/>
        </authorList>
    </citation>
    <scope>NUCLEOTIDE SEQUENCE [LARGE SCALE GENOMIC DNA]</scope>
</reference>
<proteinExistence type="predicted"/>
<feature type="coiled-coil region" evidence="1">
    <location>
        <begin position="573"/>
        <end position="718"/>
    </location>
</feature>
<evidence type="ECO:0000313" key="4">
    <source>
        <dbReference type="Proteomes" id="UP001642483"/>
    </source>
</evidence>
<feature type="coiled-coil region" evidence="1">
    <location>
        <begin position="136"/>
        <end position="174"/>
    </location>
</feature>
<evidence type="ECO:0000256" key="1">
    <source>
        <dbReference type="SAM" id="Coils"/>
    </source>
</evidence>
<feature type="region of interest" description="Disordered" evidence="2">
    <location>
        <begin position="888"/>
        <end position="908"/>
    </location>
</feature>
<organism evidence="3 4">
    <name type="scientific">Clavelina lepadiformis</name>
    <name type="common">Light-bulb sea squirt</name>
    <name type="synonym">Ascidia lepadiformis</name>
    <dbReference type="NCBI Taxonomy" id="159417"/>
    <lineage>
        <taxon>Eukaryota</taxon>
        <taxon>Metazoa</taxon>
        <taxon>Chordata</taxon>
        <taxon>Tunicata</taxon>
        <taxon>Ascidiacea</taxon>
        <taxon>Aplousobranchia</taxon>
        <taxon>Clavelinidae</taxon>
        <taxon>Clavelina</taxon>
    </lineage>
</organism>
<dbReference type="Proteomes" id="UP001642483">
    <property type="component" value="Unassembled WGS sequence"/>
</dbReference>
<accession>A0ABP0F4N9</accession>
<comment type="caution">
    <text evidence="3">The sequence shown here is derived from an EMBL/GenBank/DDBJ whole genome shotgun (WGS) entry which is preliminary data.</text>
</comment>
<protein>
    <recommendedName>
        <fullName evidence="5">Coiled-coil domain-containing protein 57</fullName>
    </recommendedName>
</protein>
<keyword evidence="1" id="KW-0175">Coiled coil</keyword>
<sequence>MNVDEVALKDIEALAAQKEQEWQSAVTIQIKTLRETLNVKTQECKDVNKKFLKLKEDFKYNLKLLNERDQELTVLDEATQKLKISESNFLVEISDLHIRVDNTKEQLCREKQAKTEMEMHYKQRLIDQQTKTEIFRTAKNNEVEEVMSELRRMKLQHEQKISQLECELESQKVELVHEFEGLMKAREKEFITKEEEFRSRESTLEMKNKLLSKEMEFIKEKQQESTGAVQVAEETTEALSKKLQQTEWELADMSALKNTRILELESQVKNLRSMNDKIEQDFQQRRIRLDKDVRGKQANIMAAKQANLDREKIFEDQIRKLSNELECAKLETNRALWDSNDMKRNLEAEIEKLNGLINDLNSRLEEAILAKSKSVVAKDTEILTQSKRVDILRNENVQLKKNIEKYKEELANSVKREEELEQSKTQLKLNWKRKCEDVESKTYNKTEDLASNLVQAKTAAEAKTKMLENDLKEVNSILHAASHERDVAIHILNQHHLINDFNVLIENTDDGRHTGNTTLSQRMQDLQDRNEQLRVVIKQMTTDMQVLKLSQGESKTSSMLVDGNKFEDRDAYLESLEKEILELKRDKRRLEDKLQGFQESNKSHKSNTVMVDEPVKLTEVSGSHPTIQNHINELNKTIANLEAEKMEFRANVQKLQANLDHQLLLSQQHEREAKNSSLKVQQLEYEATATKHRTDQETKQLKDRISALSLNLAEAQREADEYYRGGVKNNMRAMELSGKISQLTVDMASNTPWVSNHVQAKLMQDLQNEVTSLRKKLAHAKQHSIMAGRDGAAAGNKELHHKLKMAGLKIRSLIQEKNLLLEAGNKMRAELMSFERNKEDPNTKGSGLSDSEVKNIPEKLEESSQDNRLQRMEKLQYQLTKQQLAFAQRRTLPESGNSSTEESSTGVKEIAPVLLPTSVPNAPKQPMMYSMSSIDDSSMKEVWKMLDQAPSSPSIMGDDDPLKSQIAPNQGASSPRIRSSSPIQEQRPKKLISRKAKPKIRNYNVKDDVAFRGRTGISAKR</sequence>
<dbReference type="PANTHER" id="PTHR46725">
    <property type="entry name" value="COILED-COIL DOMAIN-CONTAINING PROTEIN 57"/>
    <property type="match status" value="1"/>
</dbReference>